<sequence>MLSPKHLSELSLLLSSFTFIQALVLDTPSPADGFNALITNGSATVSWTSESGDPDRISIEIQNTVTLDSFEFARNVPVSDGSAQGILQDVPGSPHYYLQAVAVGNILDVLANSSTFTVNGLVPSTTDSALVPTSTSASSVSSTMSSSATSSSPEPRSSTPTGAIVGGTIGGVAVIVVLVLFVLLLLRRRKRRNPENKKFLVDKLSDEDHVGALESPSLPQTETSPTSPTPYPLTIPNTYPIQSTPKKETFAQEQQERREKLDLLNSRQEKMMQQWADLRSQNGTSLPPSNGPSSALVEGSESTNTSQAVSETSSSLDPAIQRRLNEMSQRIEALEVEREQLTRELQESVPPPGYAE</sequence>
<feature type="transmembrane region" description="Helical" evidence="6">
    <location>
        <begin position="163"/>
        <end position="186"/>
    </location>
</feature>
<feature type="compositionally biased region" description="Basic and acidic residues" evidence="5">
    <location>
        <begin position="245"/>
        <end position="257"/>
    </location>
</feature>
<comment type="subcellular location">
    <subcellularLocation>
        <location evidence="1">Membrane</location>
        <topology evidence="1">Single-pass membrane protein</topology>
    </subcellularLocation>
</comment>
<evidence type="ECO:0000256" key="4">
    <source>
        <dbReference type="ARBA" id="ARBA00023136"/>
    </source>
</evidence>
<keyword evidence="9" id="KW-1185">Reference proteome</keyword>
<feature type="region of interest" description="Disordered" evidence="5">
    <location>
        <begin position="280"/>
        <end position="321"/>
    </location>
</feature>
<accession>A0ABR1JP56</accession>
<reference evidence="8 9" key="1">
    <citation type="submission" date="2024-01" db="EMBL/GenBank/DDBJ databases">
        <title>A draft genome for the cacao thread blight pathogen Marasmiellus scandens.</title>
        <authorList>
            <person name="Baruah I.K."/>
            <person name="Leung J."/>
            <person name="Bukari Y."/>
            <person name="Amoako-Attah I."/>
            <person name="Meinhardt L.W."/>
            <person name="Bailey B.A."/>
            <person name="Cohen S.P."/>
        </authorList>
    </citation>
    <scope>NUCLEOTIDE SEQUENCE [LARGE SCALE GENOMIC DNA]</scope>
    <source>
        <strain evidence="8 9">GH-19</strain>
    </source>
</reference>
<evidence type="ECO:0000256" key="5">
    <source>
        <dbReference type="SAM" id="MobiDB-lite"/>
    </source>
</evidence>
<dbReference type="PANTHER" id="PTHR15549">
    <property type="entry name" value="PAIRED IMMUNOGLOBULIN-LIKE TYPE 2 RECEPTOR"/>
    <property type="match status" value="1"/>
</dbReference>
<dbReference type="InterPro" id="IPR051694">
    <property type="entry name" value="Immunoregulatory_rcpt-like"/>
</dbReference>
<feature type="chain" id="PRO_5046579461" description="Fibronectin type-III domain-containing protein" evidence="7">
    <location>
        <begin position="23"/>
        <end position="356"/>
    </location>
</feature>
<proteinExistence type="predicted"/>
<evidence type="ECO:0000256" key="3">
    <source>
        <dbReference type="ARBA" id="ARBA00022989"/>
    </source>
</evidence>
<gene>
    <name evidence="8" type="ORF">VKT23_008345</name>
</gene>
<dbReference type="EMBL" id="JBANRG010000012">
    <property type="protein sequence ID" value="KAK7461914.1"/>
    <property type="molecule type" value="Genomic_DNA"/>
</dbReference>
<keyword evidence="2 6" id="KW-0812">Transmembrane</keyword>
<feature type="compositionally biased region" description="Low complexity" evidence="5">
    <location>
        <begin position="215"/>
        <end position="226"/>
    </location>
</feature>
<evidence type="ECO:0000256" key="7">
    <source>
        <dbReference type="SAM" id="SignalP"/>
    </source>
</evidence>
<evidence type="ECO:0000313" key="8">
    <source>
        <dbReference type="EMBL" id="KAK7461914.1"/>
    </source>
</evidence>
<keyword evidence="4 6" id="KW-0472">Membrane</keyword>
<feature type="signal peptide" evidence="7">
    <location>
        <begin position="1"/>
        <end position="22"/>
    </location>
</feature>
<evidence type="ECO:0000313" key="9">
    <source>
        <dbReference type="Proteomes" id="UP001498398"/>
    </source>
</evidence>
<feature type="region of interest" description="Disordered" evidence="5">
    <location>
        <begin position="127"/>
        <end position="159"/>
    </location>
</feature>
<dbReference type="Proteomes" id="UP001498398">
    <property type="component" value="Unassembled WGS sequence"/>
</dbReference>
<evidence type="ECO:0000256" key="2">
    <source>
        <dbReference type="ARBA" id="ARBA00022692"/>
    </source>
</evidence>
<name>A0ABR1JP56_9AGAR</name>
<evidence type="ECO:0000256" key="6">
    <source>
        <dbReference type="SAM" id="Phobius"/>
    </source>
</evidence>
<evidence type="ECO:0008006" key="10">
    <source>
        <dbReference type="Google" id="ProtNLM"/>
    </source>
</evidence>
<feature type="compositionally biased region" description="Low complexity" evidence="5">
    <location>
        <begin position="128"/>
        <end position="159"/>
    </location>
</feature>
<organism evidence="8 9">
    <name type="scientific">Marasmiellus scandens</name>
    <dbReference type="NCBI Taxonomy" id="2682957"/>
    <lineage>
        <taxon>Eukaryota</taxon>
        <taxon>Fungi</taxon>
        <taxon>Dikarya</taxon>
        <taxon>Basidiomycota</taxon>
        <taxon>Agaricomycotina</taxon>
        <taxon>Agaricomycetes</taxon>
        <taxon>Agaricomycetidae</taxon>
        <taxon>Agaricales</taxon>
        <taxon>Marasmiineae</taxon>
        <taxon>Omphalotaceae</taxon>
        <taxon>Marasmiellus</taxon>
    </lineage>
</organism>
<protein>
    <recommendedName>
        <fullName evidence="10">Fibronectin type-III domain-containing protein</fullName>
    </recommendedName>
</protein>
<keyword evidence="3 6" id="KW-1133">Transmembrane helix</keyword>
<feature type="region of interest" description="Disordered" evidence="5">
    <location>
        <begin position="211"/>
        <end position="257"/>
    </location>
</feature>
<feature type="compositionally biased region" description="Polar residues" evidence="5">
    <location>
        <begin position="280"/>
        <end position="293"/>
    </location>
</feature>
<comment type="caution">
    <text evidence="8">The sequence shown here is derived from an EMBL/GenBank/DDBJ whole genome shotgun (WGS) entry which is preliminary data.</text>
</comment>
<keyword evidence="7" id="KW-0732">Signal</keyword>
<feature type="compositionally biased region" description="Polar residues" evidence="5">
    <location>
        <begin position="300"/>
        <end position="316"/>
    </location>
</feature>
<evidence type="ECO:0000256" key="1">
    <source>
        <dbReference type="ARBA" id="ARBA00004167"/>
    </source>
</evidence>